<reference evidence="2 3" key="1">
    <citation type="submission" date="2020-02" db="EMBL/GenBank/DDBJ databases">
        <title>Comparative genome analysis reveals the metabolism and evolution of the thermophilic archaeal genus Metallosphaera.</title>
        <authorList>
            <person name="Jiang C."/>
        </authorList>
    </citation>
    <scope>NUCLEOTIDE SEQUENCE [LARGE SCALE GENOMIC DNA]</scope>
    <source>
        <strain evidence="2 3">Ric-A</strain>
    </source>
</reference>
<organism evidence="2 3">
    <name type="scientific">Metallosphaera tengchongensis</name>
    <dbReference type="NCBI Taxonomy" id="1532350"/>
    <lineage>
        <taxon>Archaea</taxon>
        <taxon>Thermoproteota</taxon>
        <taxon>Thermoprotei</taxon>
        <taxon>Sulfolobales</taxon>
        <taxon>Sulfolobaceae</taxon>
        <taxon>Metallosphaera</taxon>
    </lineage>
</organism>
<name>A0A6N0NV77_9CREN</name>
<protein>
    <submittedName>
        <fullName evidence="2">Uncharacterized protein</fullName>
    </submittedName>
</protein>
<evidence type="ECO:0000313" key="2">
    <source>
        <dbReference type="EMBL" id="QKR00764.1"/>
    </source>
</evidence>
<dbReference type="AlphaFoldDB" id="A0A6N0NV77"/>
<evidence type="ECO:0000313" key="3">
    <source>
        <dbReference type="Proteomes" id="UP000509301"/>
    </source>
</evidence>
<keyword evidence="3" id="KW-1185">Reference proteome</keyword>
<gene>
    <name evidence="2" type="ORF">GWK48_10510</name>
</gene>
<proteinExistence type="predicted"/>
<accession>A0A6N0NV77</accession>
<dbReference type="KEGG" id="mten:GWK48_10510"/>
<evidence type="ECO:0000256" key="1">
    <source>
        <dbReference type="SAM" id="MobiDB-lite"/>
    </source>
</evidence>
<feature type="compositionally biased region" description="Polar residues" evidence="1">
    <location>
        <begin position="1"/>
        <end position="15"/>
    </location>
</feature>
<dbReference type="EMBL" id="CP049074">
    <property type="protein sequence ID" value="QKR00764.1"/>
    <property type="molecule type" value="Genomic_DNA"/>
</dbReference>
<feature type="region of interest" description="Disordered" evidence="1">
    <location>
        <begin position="1"/>
        <end position="66"/>
    </location>
</feature>
<sequence length="66" mass="6856">MGVSTYATPSLSQGTRVMGSKNPVLPQSDWGGLSKPRHGIGVPPSSSITLQGPELYNVVESEPMGS</sequence>
<dbReference type="Proteomes" id="UP000509301">
    <property type="component" value="Chromosome"/>
</dbReference>